<proteinExistence type="predicted"/>
<gene>
    <name evidence="2" type="ORF">Ahy_Scaffold5g107765</name>
</gene>
<evidence type="ECO:0000313" key="3">
    <source>
        <dbReference type="Proteomes" id="UP000289738"/>
    </source>
</evidence>
<dbReference type="AlphaFoldDB" id="A0A444WQ45"/>
<accession>A0A444WQ45</accession>
<feature type="domain" description="Reverse transcriptase zinc-binding" evidence="1">
    <location>
        <begin position="30"/>
        <end position="112"/>
    </location>
</feature>
<dbReference type="STRING" id="3818.A0A444WQ45"/>
<dbReference type="InterPro" id="IPR026960">
    <property type="entry name" value="RVT-Znf"/>
</dbReference>
<evidence type="ECO:0000259" key="1">
    <source>
        <dbReference type="Pfam" id="PF13966"/>
    </source>
</evidence>
<comment type="caution">
    <text evidence="2">The sequence shown here is derived from an EMBL/GenBank/DDBJ whole genome shotgun (WGS) entry which is preliminary data.</text>
</comment>
<dbReference type="Proteomes" id="UP000289738">
    <property type="component" value="Unassembled WGS sequence"/>
</dbReference>
<name>A0A444WQ45_ARAHY</name>
<dbReference type="Pfam" id="PF13966">
    <property type="entry name" value="zf-RVT"/>
    <property type="match status" value="1"/>
</dbReference>
<sequence length="289" mass="33318">MQNQGMFIWKKEKKGTYIVNSGYRVAFYFFHSPYEFQPKVFKQKKMWRLIWSFRASTKVKVFIWKMMHKGLPVKLKLQARISNVDPQCPRFGEEVESVFHCLIQCSQSVQVWKEIDILEHIPKGIILRSLSRMAAVGTCKGIPMLNVFSGMEKGKSVLKKSTRGRKDKEVEKEVKKISYKRKRADSKREKVVGVTEDKIGGKEIDLDEHFPFSIVADEYGQSPSDVKLVHDAGDIGISYLQVMGAWMMYIGRSQELKYAPDAFDKAAVEQLVQENSEKSKKLCEALDLF</sequence>
<organism evidence="2 3">
    <name type="scientific">Arachis hypogaea</name>
    <name type="common">Peanut</name>
    <dbReference type="NCBI Taxonomy" id="3818"/>
    <lineage>
        <taxon>Eukaryota</taxon>
        <taxon>Viridiplantae</taxon>
        <taxon>Streptophyta</taxon>
        <taxon>Embryophyta</taxon>
        <taxon>Tracheophyta</taxon>
        <taxon>Spermatophyta</taxon>
        <taxon>Magnoliopsida</taxon>
        <taxon>eudicotyledons</taxon>
        <taxon>Gunneridae</taxon>
        <taxon>Pentapetalae</taxon>
        <taxon>rosids</taxon>
        <taxon>fabids</taxon>
        <taxon>Fabales</taxon>
        <taxon>Fabaceae</taxon>
        <taxon>Papilionoideae</taxon>
        <taxon>50 kb inversion clade</taxon>
        <taxon>dalbergioids sensu lato</taxon>
        <taxon>Dalbergieae</taxon>
        <taxon>Pterocarpus clade</taxon>
        <taxon>Arachis</taxon>
    </lineage>
</organism>
<dbReference type="EMBL" id="SDMP01000025">
    <property type="protein sequence ID" value="RYQ79547.1"/>
    <property type="molecule type" value="Genomic_DNA"/>
</dbReference>
<reference evidence="2 3" key="1">
    <citation type="submission" date="2019-01" db="EMBL/GenBank/DDBJ databases">
        <title>Sequencing of cultivated peanut Arachis hypogaea provides insights into genome evolution and oil improvement.</title>
        <authorList>
            <person name="Chen X."/>
        </authorList>
    </citation>
    <scope>NUCLEOTIDE SEQUENCE [LARGE SCALE GENOMIC DNA]</scope>
    <source>
        <strain evidence="3">cv. Fuhuasheng</strain>
        <tissue evidence="2">Leaves</tissue>
    </source>
</reference>
<keyword evidence="3" id="KW-1185">Reference proteome</keyword>
<protein>
    <recommendedName>
        <fullName evidence="1">Reverse transcriptase zinc-binding domain-containing protein</fullName>
    </recommendedName>
</protein>
<evidence type="ECO:0000313" key="2">
    <source>
        <dbReference type="EMBL" id="RYQ79547.1"/>
    </source>
</evidence>